<dbReference type="AlphaFoldDB" id="A0A226CZJ5"/>
<reference evidence="1 2" key="1">
    <citation type="submission" date="2015-12" db="EMBL/GenBank/DDBJ databases">
        <title>The genome of Folsomia candida.</title>
        <authorList>
            <person name="Faddeeva A."/>
            <person name="Derks M.F."/>
            <person name="Anvar Y."/>
            <person name="Smit S."/>
            <person name="Van Straalen N."/>
            <person name="Roelofs D."/>
        </authorList>
    </citation>
    <scope>NUCLEOTIDE SEQUENCE [LARGE SCALE GENOMIC DNA]</scope>
    <source>
        <strain evidence="1 2">VU population</strain>
        <tissue evidence="1">Whole body</tissue>
    </source>
</reference>
<proteinExistence type="predicted"/>
<dbReference type="GO" id="GO:0031514">
    <property type="term" value="C:motile cilium"/>
    <property type="evidence" value="ECO:0007669"/>
    <property type="project" value="TreeGrafter"/>
</dbReference>
<dbReference type="GO" id="GO:0030317">
    <property type="term" value="P:flagellated sperm motility"/>
    <property type="evidence" value="ECO:0007669"/>
    <property type="project" value="TreeGrafter"/>
</dbReference>
<dbReference type="OMA" id="GSANRYM"/>
<dbReference type="STRING" id="158441.A0A226CZJ5"/>
<dbReference type="GO" id="GO:0060271">
    <property type="term" value="P:cilium assembly"/>
    <property type="evidence" value="ECO:0007669"/>
    <property type="project" value="TreeGrafter"/>
</dbReference>
<keyword evidence="2" id="KW-1185">Reference proteome</keyword>
<dbReference type="PANTHER" id="PTHR21074">
    <property type="entry name" value="IQ AND UBIQUITIN-LIKE DOMAIN-CONTAINING PROTEIN"/>
    <property type="match status" value="1"/>
</dbReference>
<organism evidence="1 2">
    <name type="scientific">Folsomia candida</name>
    <name type="common">Springtail</name>
    <dbReference type="NCBI Taxonomy" id="158441"/>
    <lineage>
        <taxon>Eukaryota</taxon>
        <taxon>Metazoa</taxon>
        <taxon>Ecdysozoa</taxon>
        <taxon>Arthropoda</taxon>
        <taxon>Hexapoda</taxon>
        <taxon>Collembola</taxon>
        <taxon>Entomobryomorpha</taxon>
        <taxon>Isotomoidea</taxon>
        <taxon>Isotomidae</taxon>
        <taxon>Proisotominae</taxon>
        <taxon>Folsomia</taxon>
    </lineage>
</organism>
<comment type="caution">
    <text evidence="1">The sequence shown here is derived from an EMBL/GenBank/DDBJ whole genome shotgun (WGS) entry which is preliminary data.</text>
</comment>
<dbReference type="PANTHER" id="PTHR21074:SF0">
    <property type="entry name" value="IQ AND UBIQUITIN-LIKE DOMAIN-CONTAINING PROTEIN"/>
    <property type="match status" value="1"/>
</dbReference>
<sequence>MRVLVEHIWHSQSALSGSANRYMLRLCRWKREFPWSPWNTVLLTEEEAIAHLHLEEMESAYRPSLMHKVKVKHATAKIYFQGLAKFALRLDDRVAESCQKIKESEKRALSSIKRLKKRVNYVGLFHQTMLARGGGGGGTSISAGGHVMA</sequence>
<protein>
    <submittedName>
        <fullName evidence="1">IQ and ubiquitin-like domain-containing protein</fullName>
    </submittedName>
</protein>
<gene>
    <name evidence="1" type="ORF">Fcan01_27265</name>
</gene>
<dbReference type="EMBL" id="LNIX01000050">
    <property type="protein sequence ID" value="OXA37968.1"/>
    <property type="molecule type" value="Genomic_DNA"/>
</dbReference>
<evidence type="ECO:0000313" key="1">
    <source>
        <dbReference type="EMBL" id="OXA37968.1"/>
    </source>
</evidence>
<dbReference type="GO" id="GO:0001669">
    <property type="term" value="C:acrosomal vesicle"/>
    <property type="evidence" value="ECO:0007669"/>
    <property type="project" value="TreeGrafter"/>
</dbReference>
<dbReference type="OrthoDB" id="10265862at2759"/>
<dbReference type="InterPro" id="IPR037695">
    <property type="entry name" value="IQUB"/>
</dbReference>
<name>A0A226CZJ5_FOLCA</name>
<accession>A0A226CZJ5</accession>
<evidence type="ECO:0000313" key="2">
    <source>
        <dbReference type="Proteomes" id="UP000198287"/>
    </source>
</evidence>
<dbReference type="Proteomes" id="UP000198287">
    <property type="component" value="Unassembled WGS sequence"/>
</dbReference>